<keyword evidence="4" id="KW-1185">Reference proteome</keyword>
<feature type="domain" description="Activator of Hsp90 ATPase homologue 1/2-like C-terminal" evidence="2">
    <location>
        <begin position="14"/>
        <end position="142"/>
    </location>
</feature>
<evidence type="ECO:0000259" key="2">
    <source>
        <dbReference type="Pfam" id="PF08327"/>
    </source>
</evidence>
<evidence type="ECO:0000313" key="3">
    <source>
        <dbReference type="EMBL" id="MFC0523692.1"/>
    </source>
</evidence>
<dbReference type="EMBL" id="JBHLTP010000005">
    <property type="protein sequence ID" value="MFC0523692.1"/>
    <property type="molecule type" value="Genomic_DNA"/>
</dbReference>
<comment type="caution">
    <text evidence="3">The sequence shown here is derived from an EMBL/GenBank/DDBJ whole genome shotgun (WGS) entry which is preliminary data.</text>
</comment>
<protein>
    <submittedName>
        <fullName evidence="3">SRPBCC domain-containing protein</fullName>
    </submittedName>
</protein>
<dbReference type="Pfam" id="PF08327">
    <property type="entry name" value="AHSA1"/>
    <property type="match status" value="1"/>
</dbReference>
<accession>A0ABV6LMQ3</accession>
<gene>
    <name evidence="3" type="ORF">ACFFGV_08845</name>
</gene>
<dbReference type="InterPro" id="IPR013538">
    <property type="entry name" value="ASHA1/2-like_C"/>
</dbReference>
<dbReference type="InterPro" id="IPR023393">
    <property type="entry name" value="START-like_dom_sf"/>
</dbReference>
<evidence type="ECO:0000313" key="4">
    <source>
        <dbReference type="Proteomes" id="UP001589836"/>
    </source>
</evidence>
<sequence length="152" mass="17786">MHNKTFEYTIYIAADRKRIWEALTSKEATTQYFFKREVQSDWKEGSTVRYVTETGELDVEGEILKVIPFETLCFTWRHAEDHSNRTEPTMVTFSLKSLEETTKLTVEHSNLLETDWSDDKNTFYGLNNGWPAIMSNLKSYLEIGKTMPPMNI</sequence>
<organism evidence="3 4">
    <name type="scientific">Pontibacillus salicampi</name>
    <dbReference type="NCBI Taxonomy" id="1449801"/>
    <lineage>
        <taxon>Bacteria</taxon>
        <taxon>Bacillati</taxon>
        <taxon>Bacillota</taxon>
        <taxon>Bacilli</taxon>
        <taxon>Bacillales</taxon>
        <taxon>Bacillaceae</taxon>
        <taxon>Pontibacillus</taxon>
    </lineage>
</organism>
<name>A0ABV6LMQ3_9BACI</name>
<evidence type="ECO:0000256" key="1">
    <source>
        <dbReference type="ARBA" id="ARBA00006817"/>
    </source>
</evidence>
<dbReference type="Gene3D" id="3.30.530.20">
    <property type="match status" value="1"/>
</dbReference>
<proteinExistence type="inferred from homology"/>
<reference evidence="3 4" key="1">
    <citation type="submission" date="2024-09" db="EMBL/GenBank/DDBJ databases">
        <authorList>
            <person name="Sun Q."/>
            <person name="Mori K."/>
        </authorList>
    </citation>
    <scope>NUCLEOTIDE SEQUENCE [LARGE SCALE GENOMIC DNA]</scope>
    <source>
        <strain evidence="3 4">NCAIM B.02529</strain>
    </source>
</reference>
<dbReference type="Proteomes" id="UP001589836">
    <property type="component" value="Unassembled WGS sequence"/>
</dbReference>
<dbReference type="SUPFAM" id="SSF55961">
    <property type="entry name" value="Bet v1-like"/>
    <property type="match status" value="1"/>
</dbReference>
<comment type="similarity">
    <text evidence="1">Belongs to the AHA1 family.</text>
</comment>
<dbReference type="RefSeq" id="WP_377346830.1">
    <property type="nucleotide sequence ID" value="NZ_JBHLTP010000005.1"/>
</dbReference>